<evidence type="ECO:0000256" key="11">
    <source>
        <dbReference type="ARBA" id="ARBA00022801"/>
    </source>
</evidence>
<dbReference type="GO" id="GO:0000049">
    <property type="term" value="F:tRNA binding"/>
    <property type="evidence" value="ECO:0007669"/>
    <property type="project" value="UniProtKB-KW"/>
</dbReference>
<keyword evidence="15" id="KW-0862">Zinc</keyword>
<keyword evidence="6 15" id="KW-0819">tRNA processing</keyword>
<dbReference type="Gene3D" id="2.40.50.140">
    <property type="entry name" value="Nucleic acid-binding proteins"/>
    <property type="match status" value="1"/>
</dbReference>
<evidence type="ECO:0000256" key="2">
    <source>
        <dbReference type="ARBA" id="ARBA00022475"/>
    </source>
</evidence>
<evidence type="ECO:0000256" key="13">
    <source>
        <dbReference type="ARBA" id="ARBA00022884"/>
    </source>
</evidence>
<evidence type="ECO:0000256" key="12">
    <source>
        <dbReference type="ARBA" id="ARBA00022842"/>
    </source>
</evidence>
<keyword evidence="5 15" id="KW-0698">rRNA processing</keyword>
<dbReference type="GO" id="GO:0008033">
    <property type="term" value="P:tRNA processing"/>
    <property type="evidence" value="ECO:0007669"/>
    <property type="project" value="UniProtKB-UniRule"/>
</dbReference>
<dbReference type="Pfam" id="PF20833">
    <property type="entry name" value="RNase_E_G_Thio"/>
    <property type="match status" value="1"/>
</dbReference>
<feature type="compositionally biased region" description="Low complexity" evidence="16">
    <location>
        <begin position="726"/>
        <end position="735"/>
    </location>
</feature>
<evidence type="ECO:0000256" key="7">
    <source>
        <dbReference type="ARBA" id="ARBA00022722"/>
    </source>
</evidence>
<feature type="binding site" evidence="15">
    <location>
        <position position="448"/>
    </location>
    <ligand>
        <name>Zn(2+)</name>
        <dbReference type="ChEBI" id="CHEBI:29105"/>
        <note>ligand shared between dimeric partners</note>
    </ligand>
</feature>
<feature type="binding site" evidence="15">
    <location>
        <position position="390"/>
    </location>
    <ligand>
        <name>Mg(2+)</name>
        <dbReference type="ChEBI" id="CHEBI:18420"/>
        <note>catalytic</note>
    </ligand>
</feature>
<evidence type="ECO:0000256" key="9">
    <source>
        <dbReference type="ARBA" id="ARBA00022730"/>
    </source>
</evidence>
<dbReference type="InterPro" id="IPR028878">
    <property type="entry name" value="RNase_E"/>
</dbReference>
<feature type="compositionally biased region" description="Basic residues" evidence="16">
    <location>
        <begin position="836"/>
        <end position="846"/>
    </location>
</feature>
<comment type="similarity">
    <text evidence="15">Belongs to the RNase E/G family. RNase E subfamily.</text>
</comment>
<reference evidence="18 19" key="1">
    <citation type="journal article" date="2010" name="J. Bacteriol.">
        <title>Complete genome sequence of "Candidatus Puniceispirillum marinum" IMCC1322, a representative of the SAR116 clade in the Alphaproteobacteria.</title>
        <authorList>
            <person name="Oh H.M."/>
            <person name="Kwon K.K."/>
            <person name="Kang I."/>
            <person name="Kang S.G."/>
            <person name="Lee J.H."/>
            <person name="Kim S.J."/>
            <person name="Cho J.C."/>
        </authorList>
    </citation>
    <scope>NUCLEOTIDE SEQUENCE [LARGE SCALE GENOMIC DNA]</scope>
    <source>
        <strain evidence="18 19">IMCC1322</strain>
    </source>
</reference>
<dbReference type="GO" id="GO:0006364">
    <property type="term" value="P:rRNA processing"/>
    <property type="evidence" value="ECO:0007669"/>
    <property type="project" value="UniProtKB-UniRule"/>
</dbReference>
<feature type="region of interest" description="Required for zinc-mediated homotetramerization and catalytic activity" evidence="15">
    <location>
        <begin position="448"/>
        <end position="451"/>
    </location>
</feature>
<dbReference type="InterPro" id="IPR012340">
    <property type="entry name" value="NA-bd_OB-fold"/>
</dbReference>
<keyword evidence="12 15" id="KW-0460">Magnesium</keyword>
<dbReference type="RefSeq" id="WP_013045906.1">
    <property type="nucleotide sequence ID" value="NC_014010.1"/>
</dbReference>
<evidence type="ECO:0000259" key="17">
    <source>
        <dbReference type="SMART" id="SM00316"/>
    </source>
</evidence>
<dbReference type="SUPFAM" id="SSF50249">
    <property type="entry name" value="Nucleic acid-binding proteins"/>
    <property type="match status" value="1"/>
</dbReference>
<feature type="compositionally biased region" description="Polar residues" evidence="16">
    <location>
        <begin position="634"/>
        <end position="645"/>
    </location>
</feature>
<feature type="region of interest" description="Disordered" evidence="16">
    <location>
        <begin position="93"/>
        <end position="124"/>
    </location>
</feature>
<keyword evidence="15" id="KW-0820">tRNA-binding</keyword>
<dbReference type="EC" id="3.1.26.12" evidence="15"/>
<feature type="domain" description="S1 motif" evidence="17">
    <location>
        <begin position="38"/>
        <end position="163"/>
    </location>
</feature>
<comment type="function">
    <text evidence="15">Endoribonuclease that plays a central role in RNA processing and decay. Required for the maturation of 5S and 16S rRNAs and the majority of tRNAs. Also involved in the degradation of most mRNAs.</text>
</comment>
<accession>D5BSN0</accession>
<evidence type="ECO:0000256" key="6">
    <source>
        <dbReference type="ARBA" id="ARBA00022694"/>
    </source>
</evidence>
<dbReference type="HAMAP" id="MF_00970">
    <property type="entry name" value="RNase_E"/>
    <property type="match status" value="1"/>
</dbReference>
<keyword evidence="4 15" id="KW-0997">Cell inner membrane</keyword>
<dbReference type="KEGG" id="apb:SAR116_1034"/>
<gene>
    <name evidence="15" type="primary">rne</name>
    <name evidence="18" type="ordered locus">SAR116_1034</name>
</gene>
<evidence type="ECO:0000256" key="15">
    <source>
        <dbReference type="HAMAP-Rule" id="MF_00970"/>
    </source>
</evidence>
<feature type="compositionally biased region" description="Basic residues" evidence="16">
    <location>
        <begin position="605"/>
        <end position="620"/>
    </location>
</feature>
<evidence type="ECO:0000256" key="14">
    <source>
        <dbReference type="ARBA" id="ARBA00023136"/>
    </source>
</evidence>
<dbReference type="SMART" id="SM00316">
    <property type="entry name" value="S1"/>
    <property type="match status" value="1"/>
</dbReference>
<dbReference type="CDD" id="cd04453">
    <property type="entry name" value="S1_RNase_E"/>
    <property type="match status" value="1"/>
</dbReference>
<feature type="compositionally biased region" description="Low complexity" evidence="16">
    <location>
        <begin position="623"/>
        <end position="633"/>
    </location>
</feature>
<keyword evidence="7 15" id="KW-0540">Nuclease</keyword>
<dbReference type="GO" id="GO:0008995">
    <property type="term" value="F:ribonuclease E activity"/>
    <property type="evidence" value="ECO:0007669"/>
    <property type="project" value="UniProtKB-EC"/>
</dbReference>
<feature type="binding site" evidence="15">
    <location>
        <position position="347"/>
    </location>
    <ligand>
        <name>Mg(2+)</name>
        <dbReference type="ChEBI" id="CHEBI:18420"/>
        <note>catalytic</note>
    </ligand>
</feature>
<comment type="similarity">
    <text evidence="1">Belongs to the RNase E/G family. RNase G subfamily.</text>
</comment>
<dbReference type="GO" id="GO:0009898">
    <property type="term" value="C:cytoplasmic side of plasma membrane"/>
    <property type="evidence" value="ECO:0007669"/>
    <property type="project" value="UniProtKB-UniRule"/>
</dbReference>
<dbReference type="GO" id="GO:0008270">
    <property type="term" value="F:zinc ion binding"/>
    <property type="evidence" value="ECO:0007669"/>
    <property type="project" value="UniProtKB-UniRule"/>
</dbReference>
<dbReference type="GO" id="GO:0019843">
    <property type="term" value="F:rRNA binding"/>
    <property type="evidence" value="ECO:0007669"/>
    <property type="project" value="UniProtKB-KW"/>
</dbReference>
<feature type="binding site" evidence="15">
    <location>
        <position position="451"/>
    </location>
    <ligand>
        <name>Zn(2+)</name>
        <dbReference type="ChEBI" id="CHEBI:29105"/>
        <note>ligand shared between dimeric partners</note>
    </ligand>
</feature>
<dbReference type="GO" id="GO:0000287">
    <property type="term" value="F:magnesium ion binding"/>
    <property type="evidence" value="ECO:0007669"/>
    <property type="project" value="UniProtKB-UniRule"/>
</dbReference>
<comment type="subcellular location">
    <subcellularLocation>
        <location evidence="15">Cytoplasm</location>
    </subcellularLocation>
    <subcellularLocation>
        <location evidence="15">Cell inner membrane</location>
        <topology evidence="15">Peripheral membrane protein</topology>
        <orientation evidence="15">Cytoplasmic side</orientation>
    </subcellularLocation>
</comment>
<keyword evidence="2 15" id="KW-1003">Cell membrane</keyword>
<feature type="compositionally biased region" description="Low complexity" evidence="16">
    <location>
        <begin position="548"/>
        <end position="562"/>
    </location>
</feature>
<keyword evidence="3 15" id="KW-0963">Cytoplasm</keyword>
<dbReference type="InterPro" id="IPR048583">
    <property type="entry name" value="RNase_E_G_thioredoxin-like"/>
</dbReference>
<feature type="compositionally biased region" description="Acidic residues" evidence="16">
    <location>
        <begin position="98"/>
        <end position="110"/>
    </location>
</feature>
<evidence type="ECO:0000256" key="8">
    <source>
        <dbReference type="ARBA" id="ARBA00022723"/>
    </source>
</evidence>
<comment type="subunit">
    <text evidence="15">Homotetramer formed by a dimer of dimers.</text>
</comment>
<feature type="compositionally biased region" description="Low complexity" evidence="16">
    <location>
        <begin position="673"/>
        <end position="690"/>
    </location>
</feature>
<sequence length="846" mass="92743">MTKRLLIDARQSEETRVVLLSGTRIEDFDYETENRKQLKGNVYLARVTRVEPSLQAAFVEYGGNRQGFLAFSEIHPDYYRIPIEDREALLAADKAEAQDEDNEKDAEDGLETVGGGDGDEDDIRPARKVRKYKIQEVISRKQIMLVQVVKEERGNKGAALTTYLSLAGRYCVLMPNNSRGGGVSRKITNVADRKRLKTVVGGLDIPDGMAVIVRTAGSKRTKTEIARDYAYLSKLWNDIRERTLESQAPCIIHEEGNLIKRSIRDIYTSEVEEILVEGEEAYKAARNHIKMLIPSHVKKVKKHEDAIPLFQHYRVESQMDTIHSPQVTLKSGGYLVINQTEALVAVDVNSGRSTRERNIEETALKTNLEAADELARQLRLRDLSGLIVVDFIDMEENRNQNAVERRMKDAMRNDRARIQIGSISHFGLLEMSRQRLRLSINESTSDLCPHCEGTGRVRSVDTAALQTLRSIEDEAQKGKMDEMHITVHRDIALFILNHKRDALAELESRYGITIMLLSDDTLISPEYRIERVGWQGKAPQQQNRRSPKPANNNNNNNSNSNRADNKDAKNDNASDTADASDSDDDAQTASEAGDNDATSDEDQPKRRRRGRRGGRRRRRRNGNENGTNAENEGQTATSDAGSDNVASAEAATDAVSTADEAPAKKSRGRGRKATSVATEAASAETAEAQSNDNADTTASDTEGETKPKRQARKKAAPKAKADIDVTAADDAPAKAAPKKAATKKTAPKKATKASKKASAADADAVSETKVVAKKKPRTAAAKKGTTKAASKAAASADAATAISNGSDHEATAADARAPISSAPQDVVDVDGDKPAGKTRRGWWSRG</sequence>
<dbReference type="GO" id="GO:0006402">
    <property type="term" value="P:mRNA catabolic process"/>
    <property type="evidence" value="ECO:0007669"/>
    <property type="project" value="UniProtKB-UniRule"/>
</dbReference>
<evidence type="ECO:0000256" key="16">
    <source>
        <dbReference type="SAM" id="MobiDB-lite"/>
    </source>
</evidence>
<evidence type="ECO:0000256" key="10">
    <source>
        <dbReference type="ARBA" id="ARBA00022759"/>
    </source>
</evidence>
<keyword evidence="14 15" id="KW-0472">Membrane</keyword>
<proteinExistence type="inferred from homology"/>
<comment type="catalytic activity">
    <reaction evidence="15">
        <text>Endonucleolytic cleavage of single-stranded RNA in A- and U-rich regions.</text>
        <dbReference type="EC" id="3.1.26.12"/>
    </reaction>
</comment>
<keyword evidence="13 15" id="KW-0694">RNA-binding</keyword>
<dbReference type="GO" id="GO:0005737">
    <property type="term" value="C:cytoplasm"/>
    <property type="evidence" value="ECO:0007669"/>
    <property type="project" value="UniProtKB-SubCell"/>
</dbReference>
<feature type="compositionally biased region" description="Basic residues" evidence="16">
    <location>
        <begin position="708"/>
        <end position="717"/>
    </location>
</feature>
<keyword evidence="9 15" id="KW-0699">rRNA-binding</keyword>
<protein>
    <recommendedName>
        <fullName evidence="15">Ribonuclease E</fullName>
        <shortName evidence="15">RNase E</shortName>
        <ecNumber evidence="15">3.1.26.12</ecNumber>
    </recommendedName>
</protein>
<keyword evidence="19" id="KW-1185">Reference proteome</keyword>
<dbReference type="HOGENOM" id="CLU_003468_5_0_5"/>
<feature type="compositionally biased region" description="Polar residues" evidence="16">
    <location>
        <begin position="691"/>
        <end position="700"/>
    </location>
</feature>
<comment type="cofactor">
    <cofactor evidence="15">
        <name>Mg(2+)</name>
        <dbReference type="ChEBI" id="CHEBI:18420"/>
    </cofactor>
    <text evidence="15">Binds 1 Mg(2+) ion per subunit.</text>
</comment>
<evidence type="ECO:0000256" key="1">
    <source>
        <dbReference type="ARBA" id="ARBA00005663"/>
    </source>
</evidence>
<evidence type="ECO:0000256" key="3">
    <source>
        <dbReference type="ARBA" id="ARBA00022490"/>
    </source>
</evidence>
<dbReference type="AlphaFoldDB" id="D5BSN0"/>
<dbReference type="PANTHER" id="PTHR30001:SF1">
    <property type="entry name" value="RIBONUCLEASE E_G-LIKE PROTEIN, CHLOROPLASTIC"/>
    <property type="match status" value="1"/>
</dbReference>
<feature type="compositionally biased region" description="Basic residues" evidence="16">
    <location>
        <begin position="736"/>
        <end position="755"/>
    </location>
</feature>
<dbReference type="eggNOG" id="COG1530">
    <property type="taxonomic scope" value="Bacteria"/>
</dbReference>
<dbReference type="NCBIfam" id="TIGR00757">
    <property type="entry name" value="RNaseEG"/>
    <property type="match status" value="1"/>
</dbReference>
<dbReference type="STRING" id="488538.SAR116_1034"/>
<evidence type="ECO:0000313" key="18">
    <source>
        <dbReference type="EMBL" id="ADE39277.1"/>
    </source>
</evidence>
<dbReference type="InterPro" id="IPR004659">
    <property type="entry name" value="RNase_E/G"/>
</dbReference>
<dbReference type="Proteomes" id="UP000007460">
    <property type="component" value="Chromosome"/>
</dbReference>
<dbReference type="Pfam" id="PF10150">
    <property type="entry name" value="RNase_E_G"/>
    <property type="match status" value="1"/>
</dbReference>
<dbReference type="InterPro" id="IPR019307">
    <property type="entry name" value="RNA-bd_AU-1/RNase_E/G"/>
</dbReference>
<keyword evidence="11 15" id="KW-0378">Hydrolase</keyword>
<dbReference type="Gene3D" id="3.40.1260.20">
    <property type="entry name" value="Ribonuclease E, catalytic domain"/>
    <property type="match status" value="1"/>
</dbReference>
<name>D5BSN0_PUNMI</name>
<organism evidence="18 19">
    <name type="scientific">Puniceispirillum marinum (strain IMCC1322)</name>
    <dbReference type="NCBI Taxonomy" id="488538"/>
    <lineage>
        <taxon>Bacteria</taxon>
        <taxon>Pseudomonadati</taxon>
        <taxon>Pseudomonadota</taxon>
        <taxon>Alphaproteobacteria</taxon>
        <taxon>Candidatus Puniceispirillales</taxon>
        <taxon>Candidatus Puniceispirillaceae</taxon>
        <taxon>Candidatus Puniceispirillum</taxon>
    </lineage>
</organism>
<keyword evidence="10 15" id="KW-0255">Endonuclease</keyword>
<evidence type="ECO:0000256" key="4">
    <source>
        <dbReference type="ARBA" id="ARBA00022519"/>
    </source>
</evidence>
<dbReference type="InterPro" id="IPR003029">
    <property type="entry name" value="S1_domain"/>
</dbReference>
<dbReference type="EMBL" id="CP001751">
    <property type="protein sequence ID" value="ADE39277.1"/>
    <property type="molecule type" value="Genomic_DNA"/>
</dbReference>
<dbReference type="PANTHER" id="PTHR30001">
    <property type="entry name" value="RIBONUCLEASE"/>
    <property type="match status" value="1"/>
</dbReference>
<feature type="compositionally biased region" description="Basic and acidic residues" evidence="16">
    <location>
        <begin position="563"/>
        <end position="572"/>
    </location>
</feature>
<evidence type="ECO:0000313" key="19">
    <source>
        <dbReference type="Proteomes" id="UP000007460"/>
    </source>
</evidence>
<dbReference type="OrthoDB" id="9804278at2"/>
<comment type="cofactor">
    <cofactor evidence="15">
        <name>Zn(2+)</name>
        <dbReference type="ChEBI" id="CHEBI:29105"/>
    </cofactor>
    <text evidence="15">Binds 2 Zn(2+) ions per homotetramer.</text>
</comment>
<feature type="compositionally biased region" description="Low complexity" evidence="16">
    <location>
        <begin position="778"/>
        <end position="801"/>
    </location>
</feature>
<feature type="region of interest" description="Disordered" evidence="16">
    <location>
        <begin position="534"/>
        <end position="846"/>
    </location>
</feature>
<keyword evidence="8 15" id="KW-0479">Metal-binding</keyword>
<evidence type="ECO:0000256" key="5">
    <source>
        <dbReference type="ARBA" id="ARBA00022552"/>
    </source>
</evidence>